<dbReference type="RefSeq" id="WP_015453123.1">
    <property type="nucleotide sequence ID" value="NC_020553.1"/>
</dbReference>
<sequence length="220" mass="24907">MPKIYTVEELDDKISNETGWRKKELTTSLKLVQQSANAQNINLRSGILLLYAHWEGWVKQIAQLYIRYVNTQSPTYEKLSAAFLGNALKTRISLIEQASTPGVHNEFASFLREGLAQKAFLSEDLVQTQSNLSSKVFLDVVERLGLPQRPEYSTRANLIDEKLVDRRNTIAHGKFLALEVGDFLPLQKDVLDLLEIFTDDVRNAASTRAYLADPGWPVSR</sequence>
<dbReference type="Pfam" id="PF18737">
    <property type="entry name" value="HEPN_MAE_28990"/>
    <property type="match status" value="1"/>
</dbReference>
<keyword evidence="2" id="KW-0614">Plasmid</keyword>
<keyword evidence="3" id="KW-1185">Reference proteome</keyword>
<dbReference type="HOGENOM" id="CLU_100981_1_0_11"/>
<dbReference type="AlphaFoldDB" id="M1UWJ2"/>
<evidence type="ECO:0000259" key="1">
    <source>
        <dbReference type="Pfam" id="PF18737"/>
    </source>
</evidence>
<protein>
    <recommendedName>
        <fullName evidence="1">MAE-28990/MAE-18760-like HEPN domain-containing protein</fullName>
    </recommendedName>
</protein>
<organism evidence="2 3">
    <name type="scientific">Corynebacterium callunae DSM 20147</name>
    <dbReference type="NCBI Taxonomy" id="1121353"/>
    <lineage>
        <taxon>Bacteria</taxon>
        <taxon>Bacillati</taxon>
        <taxon>Actinomycetota</taxon>
        <taxon>Actinomycetes</taxon>
        <taxon>Mycobacteriales</taxon>
        <taxon>Corynebacteriaceae</taxon>
        <taxon>Corynebacterium</taxon>
    </lineage>
</organism>
<accession>M1UWJ2</accession>
<geneLocation type="plasmid" evidence="2 3">
    <name>pCC2</name>
</geneLocation>
<feature type="domain" description="MAE-28990/MAE-18760-like HEPN" evidence="1">
    <location>
        <begin position="12"/>
        <end position="210"/>
    </location>
</feature>
<proteinExistence type="predicted"/>
<dbReference type="KEGG" id="ccn:H924_13365"/>
<dbReference type="Proteomes" id="UP000011760">
    <property type="component" value="Plasmid pCC2"/>
</dbReference>
<evidence type="ECO:0000313" key="3">
    <source>
        <dbReference type="Proteomes" id="UP000011760"/>
    </source>
</evidence>
<dbReference type="EMBL" id="CP004356">
    <property type="protein sequence ID" value="AGG68062.1"/>
    <property type="molecule type" value="Genomic_DNA"/>
</dbReference>
<reference evidence="2 3" key="1">
    <citation type="submission" date="2013-02" db="EMBL/GenBank/DDBJ databases">
        <title>The complete genome sequence of Corynebacterium callunae DSM 20147.</title>
        <authorList>
            <person name="Ruckert C."/>
            <person name="Albersmeier A."/>
            <person name="Kalinowski J."/>
        </authorList>
    </citation>
    <scope>NUCLEOTIDE SEQUENCE [LARGE SCALE GENOMIC DNA]</scope>
    <source>
        <strain evidence="2 3">DSM 20147</strain>
        <plasmid evidence="2 3">pCC2</plasmid>
    </source>
</reference>
<evidence type="ECO:0000313" key="2">
    <source>
        <dbReference type="EMBL" id="AGG68062.1"/>
    </source>
</evidence>
<dbReference type="eggNOG" id="ENOG5032SV9">
    <property type="taxonomic scope" value="Bacteria"/>
</dbReference>
<name>M1UWJ2_9CORY</name>
<dbReference type="InterPro" id="IPR040788">
    <property type="entry name" value="HEPN_MAE_28990"/>
</dbReference>
<dbReference type="PATRIC" id="fig|1121353.3.peg.2696"/>
<dbReference type="OrthoDB" id="4111339at2"/>
<gene>
    <name evidence="2" type="ORF">H924_13365</name>
</gene>